<dbReference type="NCBIfam" id="TIGR02783">
    <property type="entry name" value="TrbL_P"/>
    <property type="match status" value="1"/>
</dbReference>
<dbReference type="InterPro" id="IPR014150">
    <property type="entry name" value="Conjugal_tfr_TrbL"/>
</dbReference>
<accession>A0A1C1YRJ7</accession>
<dbReference type="RefSeq" id="WP_066183494.1">
    <property type="nucleotide sequence ID" value="NZ_LQZT01000048.1"/>
</dbReference>
<evidence type="ECO:0000256" key="3">
    <source>
        <dbReference type="ARBA" id="ARBA00022692"/>
    </source>
</evidence>
<dbReference type="Pfam" id="PF04610">
    <property type="entry name" value="TrbL"/>
    <property type="match status" value="1"/>
</dbReference>
<feature type="compositionally biased region" description="Polar residues" evidence="6">
    <location>
        <begin position="440"/>
        <end position="451"/>
    </location>
</feature>
<dbReference type="STRING" id="1480615.AWJ14_12930"/>
<dbReference type="GO" id="GO:0016020">
    <property type="term" value="C:membrane"/>
    <property type="evidence" value="ECO:0007669"/>
    <property type="project" value="UniProtKB-SubCell"/>
</dbReference>
<evidence type="ECO:0000256" key="6">
    <source>
        <dbReference type="SAM" id="MobiDB-lite"/>
    </source>
</evidence>
<feature type="compositionally biased region" description="Polar residues" evidence="6">
    <location>
        <begin position="417"/>
        <end position="430"/>
    </location>
</feature>
<gene>
    <name evidence="8" type="ORF">AWJ14_12930</name>
</gene>
<organism evidence="8 9">
    <name type="scientific">Hoeflea olei</name>
    <dbReference type="NCBI Taxonomy" id="1480615"/>
    <lineage>
        <taxon>Bacteria</taxon>
        <taxon>Pseudomonadati</taxon>
        <taxon>Pseudomonadota</taxon>
        <taxon>Alphaproteobacteria</taxon>
        <taxon>Hyphomicrobiales</taxon>
        <taxon>Rhizobiaceae</taxon>
        <taxon>Hoeflea</taxon>
    </lineage>
</organism>
<evidence type="ECO:0000256" key="7">
    <source>
        <dbReference type="SAM" id="Phobius"/>
    </source>
</evidence>
<dbReference type="AlphaFoldDB" id="A0A1C1YRJ7"/>
<feature type="transmembrane region" description="Helical" evidence="7">
    <location>
        <begin position="29"/>
        <end position="52"/>
    </location>
</feature>
<name>A0A1C1YRJ7_9HYPH</name>
<keyword evidence="5 7" id="KW-0472">Membrane</keyword>
<feature type="transmembrane region" description="Helical" evidence="7">
    <location>
        <begin position="271"/>
        <end position="296"/>
    </location>
</feature>
<feature type="transmembrane region" description="Helical" evidence="7">
    <location>
        <begin position="172"/>
        <end position="193"/>
    </location>
</feature>
<protein>
    <submittedName>
        <fullName evidence="8">Conjugal transfer protein TrbL</fullName>
    </submittedName>
</protein>
<feature type="transmembrane region" description="Helical" evidence="7">
    <location>
        <begin position="238"/>
        <end position="259"/>
    </location>
</feature>
<sequence>MGGAGVIDNFLGVFTRYIDSGFGLLSGEVAFIATTLIVIDVTLAALFWSWAADDDIIARLVKKTLFVGAFAYLIGNWNNLAKIVFDSFAGLGLKASGTGFSAADLMRPGEVAQTGLDAARPLLESISDLMGWVAFFENFIQIACLLFAWALVILAFFILAIQLFVTLIEFKLATLAGFVLIPFGLWGKSAFMAEKVLGNVVSSGIKVLVLAVIIGIGSTLFSQFTQGFGGQTPSIDEAMAVVLAALSLLGLGIFGPGIANGLVSGGPQLGAGAAVGTGLAAGGMVLAGAGAAGLAAKGGAAALSTGAAAVRGGATAAGAASAAFSLGSLGQSGAAGAASGMGGMGRAAGSAAMSPLRRAAAIVKSSFSEGVKGGFGVTGGSSTMGTVGGSADAAADAASATHTAKGQPDWAKRMQRSQRLSHGVQTTTHAVRSGDGHGSGSSVNLSESDRS</sequence>
<evidence type="ECO:0000256" key="2">
    <source>
        <dbReference type="ARBA" id="ARBA00007802"/>
    </source>
</evidence>
<feature type="transmembrane region" description="Helical" evidence="7">
    <location>
        <begin position="64"/>
        <end position="85"/>
    </location>
</feature>
<feature type="transmembrane region" description="Helical" evidence="7">
    <location>
        <begin position="139"/>
        <end position="165"/>
    </location>
</feature>
<evidence type="ECO:0000313" key="8">
    <source>
        <dbReference type="EMBL" id="OCW56104.1"/>
    </source>
</evidence>
<comment type="similarity">
    <text evidence="2">Belongs to the TrbL/VirB6 family.</text>
</comment>
<comment type="caution">
    <text evidence="8">The sequence shown here is derived from an EMBL/GenBank/DDBJ whole genome shotgun (WGS) entry which is preliminary data.</text>
</comment>
<dbReference type="NCBIfam" id="NF010449">
    <property type="entry name" value="PRK13875.1"/>
    <property type="match status" value="1"/>
</dbReference>
<feature type="transmembrane region" description="Helical" evidence="7">
    <location>
        <begin position="205"/>
        <end position="226"/>
    </location>
</feature>
<comment type="subcellular location">
    <subcellularLocation>
        <location evidence="1">Membrane</location>
        <topology evidence="1">Multi-pass membrane protein</topology>
    </subcellularLocation>
</comment>
<dbReference type="InterPro" id="IPR007688">
    <property type="entry name" value="Conjugal_tfr_TrbL/VirB6"/>
</dbReference>
<keyword evidence="9" id="KW-1185">Reference proteome</keyword>
<dbReference type="GO" id="GO:0030255">
    <property type="term" value="P:protein secretion by the type IV secretion system"/>
    <property type="evidence" value="ECO:0007669"/>
    <property type="project" value="InterPro"/>
</dbReference>
<dbReference type="EMBL" id="LQZT01000048">
    <property type="protein sequence ID" value="OCW56104.1"/>
    <property type="molecule type" value="Genomic_DNA"/>
</dbReference>
<keyword evidence="3 7" id="KW-0812">Transmembrane</keyword>
<reference evidence="8 9" key="1">
    <citation type="submission" date="2015-12" db="EMBL/GenBank/DDBJ databases">
        <authorList>
            <person name="Shamseldin A."/>
            <person name="Moawad H."/>
            <person name="Abd El-Rahim W.M."/>
            <person name="Sadowsky M.J."/>
        </authorList>
    </citation>
    <scope>NUCLEOTIDE SEQUENCE [LARGE SCALE GENOMIC DNA]</scope>
    <source>
        <strain evidence="8 9">JC234</strain>
    </source>
</reference>
<evidence type="ECO:0000256" key="4">
    <source>
        <dbReference type="ARBA" id="ARBA00022989"/>
    </source>
</evidence>
<evidence type="ECO:0000313" key="9">
    <source>
        <dbReference type="Proteomes" id="UP000094795"/>
    </source>
</evidence>
<evidence type="ECO:0000256" key="5">
    <source>
        <dbReference type="ARBA" id="ARBA00023136"/>
    </source>
</evidence>
<proteinExistence type="inferred from homology"/>
<dbReference type="OrthoDB" id="9788052at2"/>
<keyword evidence="4 7" id="KW-1133">Transmembrane helix</keyword>
<evidence type="ECO:0000256" key="1">
    <source>
        <dbReference type="ARBA" id="ARBA00004141"/>
    </source>
</evidence>
<feature type="region of interest" description="Disordered" evidence="6">
    <location>
        <begin position="398"/>
        <end position="451"/>
    </location>
</feature>
<dbReference type="Proteomes" id="UP000094795">
    <property type="component" value="Unassembled WGS sequence"/>
</dbReference>